<accession>A0A812M7R1</accession>
<feature type="region of interest" description="Disordered" evidence="1">
    <location>
        <begin position="1530"/>
        <end position="1572"/>
    </location>
</feature>
<feature type="non-terminal residue" evidence="2">
    <location>
        <position position="1"/>
    </location>
</feature>
<organism evidence="2 3">
    <name type="scientific">Symbiodinium necroappetens</name>
    <dbReference type="NCBI Taxonomy" id="1628268"/>
    <lineage>
        <taxon>Eukaryota</taxon>
        <taxon>Sar</taxon>
        <taxon>Alveolata</taxon>
        <taxon>Dinophyceae</taxon>
        <taxon>Suessiales</taxon>
        <taxon>Symbiodiniaceae</taxon>
        <taxon>Symbiodinium</taxon>
    </lineage>
</organism>
<sequence length="1633" mass="180577">MSALALVLPYNIYKKKVGVDEGHSNSFPKSDWFSGLLKQHGLEDLVSSRKQPASGRTAQNERPVSYLVKLVADVEYSGPLTVLDEQCKFLWEYFNYPADAYTVRVARCFKYATPVFLGFDRHRLNGLVCEPGVPTADLARAQAACVSDREQKFLSGEDLQHALGISDQQFAEFLANPIIFRRAWSLVEADAASLLADSQSCGSATIAFGDEEVEERQAETFEWEQLVCRLDSFVASLGGGRKVQQGFAHPSLGKGNRFDIATMVSSLAAAMHLRNRTELRSTVQNIVESLFSPIDFDSTVWEKIPSGPTLSRSQLLIDAALCGYMRERFSQHDFVLYLLADSSPQAGHDYLLSTAVMIRRDELQKCADAAKYMRASWDDFVSAYKNDDHNKMKDIATSRQLHGCTLKSCILTHRLLPMAMGSGASGLDHKASALARSLFAETQSLPDLQRVLSQVVSFTTDMGTEFSIADMAGLTLKEILPSWASEGQLERDFDDCEAEPLPPQAQADSEGYFLPRAITVPGLNHVIDNMLSDMNQAFSCWDSWIGEFKPLVALLHHTHLRQRFVATCLKDTRHSWMQRHFETGVPQYADWRWGTTVLVLQRLLPLRRLLQSAWDPNRYESVECHEAAGAPENPAAQDARADAKADVQQVTRAIRSDWFWNFASMVFHLNSANTEFLSWVEGCPCHPWGRNSQSSRKDRREPSPAQQLEQDALVALTTCCRELGLPGDGDGQRYLPCPLAGLRSCELASGSVQEQMLHLVDMCKEDLLLELSPMPQDEIDEILLEFDRGKNYLIATFTNKFQHWGMLPWQLAALANPDEAKARTIAADFLDKFDASEQTPELHHRLTWSWLRESPNLRASLAAFVSGQALDSLPELHRAAFELSFIPTVGVPAYRRFAIGTGGIQTYLEQHVCIQTHMLEQVERRQEGDHSLIKRGASLRKVLKIFESGPGELSSSFVSEFARILHPDDMARKLGFYRHPLYAEAVQDKASFHDKRKLAGVYMYSLDIVSQYTMQKAKQKKREQRAAKKARVVEKWKKSNAAAQSFSGDVVEREALADHLQSVVAEGGSNVLFSVPRAQSRQSMPVRSLQASLVPRVRAVSQLQLEVDGESVLSDAADSADAVADSSDLTFFQVLPLQLHRQKLVQMPAASARRLTQHDVCVTLHDSRRSNGRYVVAVEASRATSVQSPVAVLSVCDAEVGAIRTQLTSWNRRKSGSCILEGVAGVVVQRAEEAIRKLMACRAFPNTGNVLQLAKSDAQMLQQLESLRDCSVVECLEDGPENSKWCFSLAGAGKLRVATDARCPELVFKPLADLSLECLESGTCWQLYQALQQKGFQVKQRPKSKKAVRQLAPLTPESAGADLVWYLSGTSMLRARKYMITLIRAEEMFASGGLSRVYHCQPVQYYSAVLHEGHTGSPFQAVADEPVAALQLDVEQAPGPQALLDAGSQEPAVPSRPSKRARRAPVADAVPPASSAFLDPAVPPDQTSDAPQALPESDSGLSSESLSLAAQFWTESENEDVAQLAQEHVQAEGGENEVGSETPARTPPGAGALDSPLLSNPGTPASPRESADDRAALVLTSRMKGLHLLLEAVGLLDGTDEEKQRRQSLGLSELSMVAWLWKQMHLISWSSVP</sequence>
<comment type="caution">
    <text evidence="2">The sequence shown here is derived from an EMBL/GenBank/DDBJ whole genome shotgun (WGS) entry which is preliminary data.</text>
</comment>
<feature type="region of interest" description="Disordered" evidence="1">
    <location>
        <begin position="1441"/>
        <end position="1505"/>
    </location>
</feature>
<evidence type="ECO:0000313" key="3">
    <source>
        <dbReference type="Proteomes" id="UP000601435"/>
    </source>
</evidence>
<feature type="non-terminal residue" evidence="2">
    <location>
        <position position="1633"/>
    </location>
</feature>
<proteinExistence type="predicted"/>
<gene>
    <name evidence="2" type="ORF">SNEC2469_LOCUS5400</name>
</gene>
<evidence type="ECO:0000313" key="2">
    <source>
        <dbReference type="EMBL" id="CAE7253642.1"/>
    </source>
</evidence>
<protein>
    <submittedName>
        <fullName evidence="2">Uncharacterized protein</fullName>
    </submittedName>
</protein>
<dbReference type="EMBL" id="CAJNJA010010095">
    <property type="protein sequence ID" value="CAE7253642.1"/>
    <property type="molecule type" value="Genomic_DNA"/>
</dbReference>
<feature type="compositionally biased region" description="Low complexity" evidence="1">
    <location>
        <begin position="1494"/>
        <end position="1505"/>
    </location>
</feature>
<evidence type="ECO:0000256" key="1">
    <source>
        <dbReference type="SAM" id="MobiDB-lite"/>
    </source>
</evidence>
<dbReference type="Proteomes" id="UP000601435">
    <property type="component" value="Unassembled WGS sequence"/>
</dbReference>
<name>A0A812M7R1_9DINO</name>
<reference evidence="2" key="1">
    <citation type="submission" date="2021-02" db="EMBL/GenBank/DDBJ databases">
        <authorList>
            <person name="Dougan E. K."/>
            <person name="Rhodes N."/>
            <person name="Thang M."/>
            <person name="Chan C."/>
        </authorList>
    </citation>
    <scope>NUCLEOTIDE SEQUENCE</scope>
</reference>
<feature type="compositionally biased region" description="Low complexity" evidence="1">
    <location>
        <begin position="1464"/>
        <end position="1476"/>
    </location>
</feature>
<dbReference type="OrthoDB" id="423554at2759"/>
<keyword evidence="3" id="KW-1185">Reference proteome</keyword>